<evidence type="ECO:0000259" key="2">
    <source>
        <dbReference type="Pfam" id="PF01636"/>
    </source>
</evidence>
<evidence type="ECO:0000313" key="4">
    <source>
        <dbReference type="Proteomes" id="UP000218505"/>
    </source>
</evidence>
<keyword evidence="4" id="KW-1185">Reference proteome</keyword>
<name>A0A290Z118_9PSEU</name>
<dbReference type="EMBL" id="CP023445">
    <property type="protein sequence ID" value="ATE52716.1"/>
    <property type="molecule type" value="Genomic_DNA"/>
</dbReference>
<dbReference type="AlphaFoldDB" id="A0A290Z118"/>
<organism evidence="3 4">
    <name type="scientific">Actinosynnema pretiosum</name>
    <dbReference type="NCBI Taxonomy" id="42197"/>
    <lineage>
        <taxon>Bacteria</taxon>
        <taxon>Bacillati</taxon>
        <taxon>Actinomycetota</taxon>
        <taxon>Actinomycetes</taxon>
        <taxon>Pseudonocardiales</taxon>
        <taxon>Pseudonocardiaceae</taxon>
        <taxon>Actinosynnema</taxon>
    </lineage>
</organism>
<feature type="region of interest" description="Disordered" evidence="1">
    <location>
        <begin position="37"/>
        <end position="100"/>
    </location>
</feature>
<evidence type="ECO:0000313" key="3">
    <source>
        <dbReference type="EMBL" id="ATE52716.1"/>
    </source>
</evidence>
<dbReference type="InterPro" id="IPR002575">
    <property type="entry name" value="Aminoglycoside_PTrfase"/>
</dbReference>
<evidence type="ECO:0000256" key="1">
    <source>
        <dbReference type="SAM" id="MobiDB-lite"/>
    </source>
</evidence>
<dbReference type="SUPFAM" id="SSF56112">
    <property type="entry name" value="Protein kinase-like (PK-like)"/>
    <property type="match status" value="1"/>
</dbReference>
<feature type="domain" description="Aminoglycoside phosphotransferase" evidence="2">
    <location>
        <begin position="172"/>
        <end position="316"/>
    </location>
</feature>
<gene>
    <name evidence="3" type="ORF">CNX65_04965</name>
</gene>
<protein>
    <recommendedName>
        <fullName evidence="2">Aminoglycoside phosphotransferase domain-containing protein</fullName>
    </recommendedName>
</protein>
<sequence>MIMSSWWSRWSEGCFPASGSRCTPLRTAFPAVRAVVHEHRPDGPRKGRGAPVDRGPGPCRTGRPYRTCGPPASAAGAPARARRGRCGNGPARGGRFRPRGNRVPFPALPWHLSGVGRPELRALFASAAELGLPVDDPVVLGDGSNVLVHLRPAPVVARVGAVTAAVRGDVLGHFRRADAVSRHLAARGVAVVEPVERDGHAVTFARHVPHRPGALPAAGLAALLGGLHEALRDHGGELPARGPLDDVDAALELLGRPPDLVRRRADLVARLPDVPVRPLHGDAHAGNVLLTDAGPVWNDFEDAWLGPPAWDLACAGLTGADLADPVGVDPVGVDPQDPAGAGPEVLARFAELRALQADCWRAAARLVRGRRAGRDRA</sequence>
<dbReference type="Gene3D" id="3.90.1200.10">
    <property type="match status" value="1"/>
</dbReference>
<proteinExistence type="predicted"/>
<feature type="compositionally biased region" description="Low complexity" evidence="1">
    <location>
        <begin position="69"/>
        <end position="79"/>
    </location>
</feature>
<dbReference type="Proteomes" id="UP000218505">
    <property type="component" value="Chromosome"/>
</dbReference>
<reference evidence="3" key="1">
    <citation type="submission" date="2017-09" db="EMBL/GenBank/DDBJ databases">
        <title>Complete Genome Sequence of ansamitocin-producing Bacterium Actinosynnema pretiosum X47.</title>
        <authorList>
            <person name="Cao G."/>
            <person name="Zong G."/>
            <person name="Zhong C."/>
            <person name="Fu J."/>
        </authorList>
    </citation>
    <scope>NUCLEOTIDE SEQUENCE [LARGE SCALE GENOMIC DNA]</scope>
    <source>
        <strain evidence="3">X47</strain>
    </source>
</reference>
<dbReference type="InterPro" id="IPR011009">
    <property type="entry name" value="Kinase-like_dom_sf"/>
</dbReference>
<accession>A0A290Z118</accession>
<dbReference type="KEGG" id="apre:CNX65_04965"/>
<dbReference type="Pfam" id="PF01636">
    <property type="entry name" value="APH"/>
    <property type="match status" value="1"/>
</dbReference>